<dbReference type="EMBL" id="CP036434">
    <property type="protein sequence ID" value="QDV05626.1"/>
    <property type="molecule type" value="Genomic_DNA"/>
</dbReference>
<protein>
    <submittedName>
        <fullName evidence="3">FG-GAP repeat protein</fullName>
    </submittedName>
</protein>
<accession>A0A518ENG5</accession>
<evidence type="ECO:0000313" key="3">
    <source>
        <dbReference type="EMBL" id="QDV05626.1"/>
    </source>
</evidence>
<keyword evidence="1 2" id="KW-0732">Signal</keyword>
<dbReference type="Gene3D" id="2.130.10.130">
    <property type="entry name" value="Integrin alpha, N-terminal"/>
    <property type="match status" value="2"/>
</dbReference>
<organism evidence="3 4">
    <name type="scientific">Saltatorellus ferox</name>
    <dbReference type="NCBI Taxonomy" id="2528018"/>
    <lineage>
        <taxon>Bacteria</taxon>
        <taxon>Pseudomonadati</taxon>
        <taxon>Planctomycetota</taxon>
        <taxon>Planctomycetia</taxon>
        <taxon>Planctomycetia incertae sedis</taxon>
        <taxon>Saltatorellus</taxon>
    </lineage>
</organism>
<evidence type="ECO:0000256" key="1">
    <source>
        <dbReference type="ARBA" id="ARBA00022729"/>
    </source>
</evidence>
<gene>
    <name evidence="3" type="ORF">Poly30_11250</name>
</gene>
<sequence length="862" mass="89636" precursor="true">MRHFPVSIRPCSLLLGSALTATLASAQFSPLRLIEGHSAGPLSQLQRVDLDGDGAQDLVLVGAQLGYHPALAGGGFGAFRSVDIGPVAASQTEWLDIDGDADIDLVVISRGANLTWTLQFLRNDGAGRFGPPQLMDGANGGAGTLATLDVDLDGVKDAVASNFETGEVNWYRGLGAAGFAPRALLVSLPGAYSLVASDFDGDGDSDLVVGEVPGANATQRLFTQDGPVQFTAGPTFGSLNTSFGLDVEDIDGDGLLDLYTNQRAGGTEWLRNLGGGSFAQPQAIGTQQNQIGEIQMADMDGDGDPDLVTTGTFNLIAGTAAPGWAENLGGGSFGPVQNFAAWPFEPSSQQALLDLDLDGDGDLDLAFGSIDARYVEFAINDGNGQFGSFFSLAVARYQNPRLVRAADVDSDGDVDLVSDIVEGEVRLLENAGGGRFFPSVRIADVDELLEASLVDLDGDGDLDLVGLDSGLFLSFQGTHGFGARQDVALNASAFTVADFDGDGDVDLVIGRQVMPRLVLRANDGSGSFGAPVALPRPSDRIDILAADDLDGDGDQDLAVVAESKLYLIEQAPGSTWIERDGRPVFFPSAPIGFEDFDGDGSRDIALFSLGQPLLLRNDGFVPVPLPGFPTAIASSTGVAMEDIDGDGSLDAVDGGGGIFSTGLRIHYGIGTSSYRGGQPVAAVPPFISLTSADIDGDGVKDLVGGRVSRGIGWMRRSGAGSEKFCAPSAFNSTGQQGDLDFQGDLRVSVNDFTLSSSQLSPHSLGVYFVGSFTSYEPRYRSSLGTFCLGNHGFAAFDGAGQVQITDGAGTASLNVDLSQALPLPGFGAVQPGDSLVFQMWYRDVGPNGPASNLTSALRVTFD</sequence>
<dbReference type="PANTHER" id="PTHR44103">
    <property type="entry name" value="PROPROTEIN CONVERTASE P"/>
    <property type="match status" value="1"/>
</dbReference>
<dbReference type="InterPro" id="IPR028994">
    <property type="entry name" value="Integrin_alpha_N"/>
</dbReference>
<feature type="chain" id="PRO_5022066621" evidence="2">
    <location>
        <begin position="27"/>
        <end position="862"/>
    </location>
</feature>
<name>A0A518ENG5_9BACT</name>
<reference evidence="3 4" key="1">
    <citation type="submission" date="2019-02" db="EMBL/GenBank/DDBJ databases">
        <title>Deep-cultivation of Planctomycetes and their phenomic and genomic characterization uncovers novel biology.</title>
        <authorList>
            <person name="Wiegand S."/>
            <person name="Jogler M."/>
            <person name="Boedeker C."/>
            <person name="Pinto D."/>
            <person name="Vollmers J."/>
            <person name="Rivas-Marin E."/>
            <person name="Kohn T."/>
            <person name="Peeters S.H."/>
            <person name="Heuer A."/>
            <person name="Rast P."/>
            <person name="Oberbeckmann S."/>
            <person name="Bunk B."/>
            <person name="Jeske O."/>
            <person name="Meyerdierks A."/>
            <person name="Storesund J.E."/>
            <person name="Kallscheuer N."/>
            <person name="Luecker S."/>
            <person name="Lage O.M."/>
            <person name="Pohl T."/>
            <person name="Merkel B.J."/>
            <person name="Hornburger P."/>
            <person name="Mueller R.-W."/>
            <person name="Bruemmer F."/>
            <person name="Labrenz M."/>
            <person name="Spormann A.M."/>
            <person name="Op den Camp H."/>
            <person name="Overmann J."/>
            <person name="Amann R."/>
            <person name="Jetten M.S.M."/>
            <person name="Mascher T."/>
            <person name="Medema M.H."/>
            <person name="Devos D.P."/>
            <person name="Kaster A.-K."/>
            <person name="Ovreas L."/>
            <person name="Rohde M."/>
            <person name="Galperin M.Y."/>
            <person name="Jogler C."/>
        </authorList>
    </citation>
    <scope>NUCLEOTIDE SEQUENCE [LARGE SCALE GENOMIC DNA]</scope>
    <source>
        <strain evidence="3 4">Poly30</strain>
    </source>
</reference>
<feature type="signal peptide" evidence="2">
    <location>
        <begin position="1"/>
        <end position="26"/>
    </location>
</feature>
<dbReference type="OrthoDB" id="221146at2"/>
<dbReference type="InterPro" id="IPR013517">
    <property type="entry name" value="FG-GAP"/>
</dbReference>
<evidence type="ECO:0000256" key="2">
    <source>
        <dbReference type="SAM" id="SignalP"/>
    </source>
</evidence>
<proteinExistence type="predicted"/>
<dbReference type="AlphaFoldDB" id="A0A518ENG5"/>
<evidence type="ECO:0000313" key="4">
    <source>
        <dbReference type="Proteomes" id="UP000320390"/>
    </source>
</evidence>
<dbReference type="SUPFAM" id="SSF69318">
    <property type="entry name" value="Integrin alpha N-terminal domain"/>
    <property type="match status" value="3"/>
</dbReference>
<dbReference type="Pfam" id="PF13517">
    <property type="entry name" value="FG-GAP_3"/>
    <property type="match status" value="5"/>
</dbReference>
<dbReference type="RefSeq" id="WP_145195085.1">
    <property type="nucleotide sequence ID" value="NZ_CP036434.1"/>
</dbReference>
<dbReference type="Proteomes" id="UP000320390">
    <property type="component" value="Chromosome"/>
</dbReference>
<keyword evidence="4" id="KW-1185">Reference proteome</keyword>
<dbReference type="PANTHER" id="PTHR44103:SF1">
    <property type="entry name" value="PROPROTEIN CONVERTASE P"/>
    <property type="match status" value="1"/>
</dbReference>